<dbReference type="InterPro" id="IPR052229">
    <property type="entry name" value="Collagen-VI/PIF"/>
</dbReference>
<feature type="compositionally biased region" description="Basic residues" evidence="1">
    <location>
        <begin position="19"/>
        <end position="32"/>
    </location>
</feature>
<dbReference type="Gene3D" id="3.40.50.410">
    <property type="entry name" value="von Willebrand factor, type A domain"/>
    <property type="match status" value="2"/>
</dbReference>
<dbReference type="InterPro" id="IPR036465">
    <property type="entry name" value="vWFA_dom_sf"/>
</dbReference>
<evidence type="ECO:0000313" key="3">
    <source>
        <dbReference type="EMBL" id="SBQ92917.1"/>
    </source>
</evidence>
<feature type="compositionally biased region" description="Basic and acidic residues" evidence="1">
    <location>
        <begin position="96"/>
        <end position="108"/>
    </location>
</feature>
<organism evidence="3">
    <name type="scientific">Nothobranchius kuhntae</name>
    <name type="common">Beira killifish</name>
    <dbReference type="NCBI Taxonomy" id="321403"/>
    <lineage>
        <taxon>Eukaryota</taxon>
        <taxon>Metazoa</taxon>
        <taxon>Chordata</taxon>
        <taxon>Craniata</taxon>
        <taxon>Vertebrata</taxon>
        <taxon>Euteleostomi</taxon>
        <taxon>Actinopterygii</taxon>
        <taxon>Neopterygii</taxon>
        <taxon>Teleostei</taxon>
        <taxon>Neoteleostei</taxon>
        <taxon>Acanthomorphata</taxon>
        <taxon>Ovalentaria</taxon>
        <taxon>Atherinomorphae</taxon>
        <taxon>Cyprinodontiformes</taxon>
        <taxon>Nothobranchiidae</taxon>
        <taxon>Nothobranchius</taxon>
    </lineage>
</organism>
<feature type="region of interest" description="Disordered" evidence="1">
    <location>
        <begin position="1"/>
        <end position="122"/>
    </location>
</feature>
<sequence length="421" mass="44719">MEVPGIPGRKGASGPKGVKGNRGKMGLKGHKGKQGDPGIEGSIGQPGLKGENGFKGEKGEVGLIGAKGVAGAPGKNGTDGQKGKIGRIGAPGCKGDPGDKGPEGHAGEAGDPGPPGESKRAHAKVSVVVVTDGRFDPADDDSLLRYLCNYPGVEVNAIGVGDMFDKKHDSETLVSVACNNKNRITEMKQYADLVAESFIERLETVLCPDPVIKCPDLPCKSELDVAPCVGRPVDLVFLLDGSERLGTENFNHFRSFVQQVASTLVMAKTRNDQNWARLALVEFGKENENEVAFPLTHDSNVISTGLSRLTYLDSSSSTGPAILHAIDNIMGKGNTRKTRRGAEVSFVFVTDGITNTSSLDKAVSAMRREQITSTVIATGNDVDQQVLTKLALESQEAIFKAPKFSDLLESSLFGRFIRWIC</sequence>
<dbReference type="GO" id="GO:0030020">
    <property type="term" value="F:extracellular matrix structural constituent conferring tensile strength"/>
    <property type="evidence" value="ECO:0007669"/>
    <property type="project" value="TreeGrafter"/>
</dbReference>
<accession>A0A1A8I9S0</accession>
<feature type="domain" description="VWFA" evidence="2">
    <location>
        <begin position="117"/>
        <end position="202"/>
    </location>
</feature>
<dbReference type="PRINTS" id="PR00453">
    <property type="entry name" value="VWFADOMAIN"/>
</dbReference>
<dbReference type="Pfam" id="PF01391">
    <property type="entry name" value="Collagen"/>
    <property type="match status" value="1"/>
</dbReference>
<dbReference type="EMBL" id="HAED01006793">
    <property type="protein sequence ID" value="SBQ92917.1"/>
    <property type="molecule type" value="Transcribed_RNA"/>
</dbReference>
<dbReference type="PROSITE" id="PS50234">
    <property type="entry name" value="VWFA"/>
    <property type="match status" value="2"/>
</dbReference>
<name>A0A1A8I9S0_NOTKU</name>
<reference evidence="3" key="1">
    <citation type="submission" date="2016-05" db="EMBL/GenBank/DDBJ databases">
        <authorList>
            <person name="Lavstsen T."/>
            <person name="Jespersen J.S."/>
        </authorList>
    </citation>
    <scope>NUCLEOTIDE SEQUENCE</scope>
    <source>
        <tissue evidence="3">Brain</tissue>
    </source>
</reference>
<evidence type="ECO:0000256" key="1">
    <source>
        <dbReference type="SAM" id="MobiDB-lite"/>
    </source>
</evidence>
<dbReference type="AlphaFoldDB" id="A0A1A8I9S0"/>
<dbReference type="Pfam" id="PF00092">
    <property type="entry name" value="VWA"/>
    <property type="match status" value="1"/>
</dbReference>
<dbReference type="SUPFAM" id="SSF53300">
    <property type="entry name" value="vWA-like"/>
    <property type="match status" value="2"/>
</dbReference>
<gene>
    <name evidence="3" type="primary">COL6A2</name>
</gene>
<proteinExistence type="predicted"/>
<dbReference type="InterPro" id="IPR002035">
    <property type="entry name" value="VWF_A"/>
</dbReference>
<reference evidence="3" key="2">
    <citation type="submission" date="2016-06" db="EMBL/GenBank/DDBJ databases">
        <title>The genome of a short-lived fish provides insights into sex chromosome evolution and the genetic control of aging.</title>
        <authorList>
            <person name="Reichwald K."/>
            <person name="Felder M."/>
            <person name="Petzold A."/>
            <person name="Koch P."/>
            <person name="Groth M."/>
            <person name="Platzer M."/>
        </authorList>
    </citation>
    <scope>NUCLEOTIDE SEQUENCE</scope>
    <source>
        <tissue evidence="3">Brain</tissue>
    </source>
</reference>
<protein>
    <submittedName>
        <fullName evidence="3">Collagen, type VI, alpha 2</fullName>
    </submittedName>
</protein>
<feature type="domain" description="VWFA" evidence="2">
    <location>
        <begin position="234"/>
        <end position="416"/>
    </location>
</feature>
<dbReference type="SMART" id="SM00327">
    <property type="entry name" value="VWA"/>
    <property type="match status" value="1"/>
</dbReference>
<dbReference type="GO" id="GO:0005581">
    <property type="term" value="C:collagen trimer"/>
    <property type="evidence" value="ECO:0007669"/>
    <property type="project" value="UniProtKB-KW"/>
</dbReference>
<dbReference type="PANTHER" id="PTHR22588:SF15">
    <property type="entry name" value="VWFA DOMAIN-CONTAINING PROTEIN"/>
    <property type="match status" value="1"/>
</dbReference>
<evidence type="ECO:0000259" key="2">
    <source>
        <dbReference type="PROSITE" id="PS50234"/>
    </source>
</evidence>
<dbReference type="PANTHER" id="PTHR22588">
    <property type="entry name" value="VWFA DOMAIN-CONTAINING PROTEIN"/>
    <property type="match status" value="1"/>
</dbReference>
<dbReference type="InterPro" id="IPR008160">
    <property type="entry name" value="Collagen"/>
</dbReference>
<dbReference type="CDD" id="cd01450">
    <property type="entry name" value="vWFA_subfamily_ECM"/>
    <property type="match status" value="1"/>
</dbReference>
<keyword evidence="3" id="KW-0176">Collagen</keyword>